<dbReference type="InterPro" id="IPR025269">
    <property type="entry name" value="SAM-like_dom"/>
</dbReference>
<name>A0A1G8V016_9FLAO</name>
<dbReference type="EMBL" id="FNEZ01000002">
    <property type="protein sequence ID" value="SDJ59197.1"/>
    <property type="molecule type" value="Genomic_DNA"/>
</dbReference>
<dbReference type="Gene3D" id="1.10.150.130">
    <property type="match status" value="1"/>
</dbReference>
<evidence type="ECO:0000313" key="4">
    <source>
        <dbReference type="EMBL" id="SDJ59197.1"/>
    </source>
</evidence>
<gene>
    <name evidence="4" type="ORF">SAMN04487935_1118</name>
</gene>
<dbReference type="InterPro" id="IPR010998">
    <property type="entry name" value="Integrase_recombinase_N"/>
</dbReference>
<dbReference type="STRING" id="1128970.SAMN04487935_1118"/>
<keyword evidence="5" id="KW-1185">Reference proteome</keyword>
<evidence type="ECO:0000259" key="3">
    <source>
        <dbReference type="PROSITE" id="PS51898"/>
    </source>
</evidence>
<dbReference type="Proteomes" id="UP000199580">
    <property type="component" value="Unassembled WGS sequence"/>
</dbReference>
<dbReference type="InterPro" id="IPR002104">
    <property type="entry name" value="Integrase_catalytic"/>
</dbReference>
<dbReference type="AlphaFoldDB" id="A0A1G8V016"/>
<keyword evidence="2" id="KW-0233">DNA recombination</keyword>
<dbReference type="GO" id="GO:0003677">
    <property type="term" value="F:DNA binding"/>
    <property type="evidence" value="ECO:0007669"/>
    <property type="project" value="UniProtKB-KW"/>
</dbReference>
<evidence type="ECO:0000313" key="5">
    <source>
        <dbReference type="Proteomes" id="UP000199580"/>
    </source>
</evidence>
<dbReference type="SUPFAM" id="SSF56349">
    <property type="entry name" value="DNA breaking-rejoining enzymes"/>
    <property type="match status" value="1"/>
</dbReference>
<dbReference type="PROSITE" id="PS51898">
    <property type="entry name" value="TYR_RECOMBINASE"/>
    <property type="match status" value="1"/>
</dbReference>
<dbReference type="Pfam" id="PF00589">
    <property type="entry name" value="Phage_integrase"/>
    <property type="match status" value="1"/>
</dbReference>
<evidence type="ECO:0000256" key="1">
    <source>
        <dbReference type="ARBA" id="ARBA00023125"/>
    </source>
</evidence>
<dbReference type="RefSeq" id="WP_091392651.1">
    <property type="nucleotide sequence ID" value="NZ_BKAI01000003.1"/>
</dbReference>
<evidence type="ECO:0000256" key="2">
    <source>
        <dbReference type="ARBA" id="ARBA00023172"/>
    </source>
</evidence>
<protein>
    <submittedName>
        <fullName evidence="4">Site-specific recombinase XerD</fullName>
    </submittedName>
</protein>
<dbReference type="GO" id="GO:0015074">
    <property type="term" value="P:DNA integration"/>
    <property type="evidence" value="ECO:0007669"/>
    <property type="project" value="InterPro"/>
</dbReference>
<proteinExistence type="predicted"/>
<sequence>MASIQFRIRSKANKHVAIKVRLSISRSGVFELNSGFNTHPDNWGKNNFPKQNSEDGKKLFSNLKKLETFIHAKLNEDQGSETVINSYWLEKCVNDCFNRVSASDSNIFSNYVQHIIDNASTRKVKRAGKIKIGLSKNTIKNYRMFKNVFTRYEVSIKRQISFMEINNPFIERFTTWLLNNENYGVSYAGKHLDMIKTVCLDADRNEIRVHPHSKVIQSFRKTDDDRYIQTLSFEELDKVREAIIETEELKNVRNWMLLGCEIAQRSGDLLELKPEDFRYKNGLLYLDVDQEKVGKDVTVPIIKPHIIKIIENDFPKQINYDRFNDLIKVVCQVAGLTQIVEGEKRNPLTNRVEFGRYPKWELISTHCLRRSFATNYYMRIPTPLLMTITGHSKESTFLVYINKRQDKDANADLFRKLVQDWEREKITKLQVIRSS</sequence>
<accession>A0A1G8V016</accession>
<dbReference type="OrthoDB" id="892893at2"/>
<reference evidence="4 5" key="1">
    <citation type="submission" date="2016-10" db="EMBL/GenBank/DDBJ databases">
        <authorList>
            <person name="de Groot N.N."/>
        </authorList>
    </citation>
    <scope>NUCLEOTIDE SEQUENCE [LARGE SCALE GENOMIC DNA]</scope>
    <source>
        <strain evidence="4 5">CGMCC 1.10076</strain>
    </source>
</reference>
<dbReference type="GO" id="GO:0006310">
    <property type="term" value="P:DNA recombination"/>
    <property type="evidence" value="ECO:0007669"/>
    <property type="project" value="UniProtKB-KW"/>
</dbReference>
<feature type="domain" description="Tyr recombinase" evidence="3">
    <location>
        <begin position="226"/>
        <end position="415"/>
    </location>
</feature>
<dbReference type="Gene3D" id="1.10.443.10">
    <property type="entry name" value="Intergrase catalytic core"/>
    <property type="match status" value="1"/>
</dbReference>
<keyword evidence="1" id="KW-0238">DNA-binding</keyword>
<dbReference type="InterPro" id="IPR013762">
    <property type="entry name" value="Integrase-like_cat_sf"/>
</dbReference>
<dbReference type="Pfam" id="PF13102">
    <property type="entry name" value="Phage_int_SAM_5"/>
    <property type="match status" value="1"/>
</dbReference>
<dbReference type="InterPro" id="IPR011010">
    <property type="entry name" value="DNA_brk_join_enz"/>
</dbReference>
<organism evidence="4 5">
    <name type="scientific">Flavobacterium noncentrifugens</name>
    <dbReference type="NCBI Taxonomy" id="1128970"/>
    <lineage>
        <taxon>Bacteria</taxon>
        <taxon>Pseudomonadati</taxon>
        <taxon>Bacteroidota</taxon>
        <taxon>Flavobacteriia</taxon>
        <taxon>Flavobacteriales</taxon>
        <taxon>Flavobacteriaceae</taxon>
        <taxon>Flavobacterium</taxon>
    </lineage>
</organism>